<name>A0A225V1D8_9STRA</name>
<evidence type="ECO:0000256" key="2">
    <source>
        <dbReference type="ARBA" id="ARBA00004613"/>
    </source>
</evidence>
<dbReference type="GO" id="GO:0043657">
    <property type="term" value="C:host cell"/>
    <property type="evidence" value="ECO:0007669"/>
    <property type="project" value="UniProtKB-SubCell"/>
</dbReference>
<reference evidence="6" key="1">
    <citation type="submission" date="2017-03" db="EMBL/GenBank/DDBJ databases">
        <title>Phytopthora megakarya and P. palmivora, two closely related causual agents of cacao black pod achieved similar genome size and gene model numbers by different mechanisms.</title>
        <authorList>
            <person name="Ali S."/>
            <person name="Shao J."/>
            <person name="Larry D.J."/>
            <person name="Kronmiller B."/>
            <person name="Shen D."/>
            <person name="Strem M.D."/>
            <person name="Melnick R.L."/>
            <person name="Guiltinan M.J."/>
            <person name="Tyler B.M."/>
            <person name="Meinhardt L.W."/>
            <person name="Bailey B.A."/>
        </authorList>
    </citation>
    <scope>NUCLEOTIDE SEQUENCE [LARGE SCALE GENOMIC DNA]</scope>
    <source>
        <strain evidence="6">zdho120</strain>
    </source>
</reference>
<accession>A0A225V1D8</accession>
<evidence type="ECO:0000313" key="5">
    <source>
        <dbReference type="EMBL" id="OWY99094.1"/>
    </source>
</evidence>
<dbReference type="EMBL" id="NBNE01008798">
    <property type="protein sequence ID" value="OWY99094.1"/>
    <property type="molecule type" value="Genomic_DNA"/>
</dbReference>
<evidence type="ECO:0000256" key="3">
    <source>
        <dbReference type="ARBA" id="ARBA00022525"/>
    </source>
</evidence>
<feature type="domain" description="Crinkler effector protein N-terminal" evidence="4">
    <location>
        <begin position="11"/>
        <end position="102"/>
    </location>
</feature>
<protein>
    <submittedName>
        <fullName evidence="5">Crinkler (CRN)</fullName>
    </submittedName>
</protein>
<dbReference type="GO" id="GO:0005576">
    <property type="term" value="C:extracellular region"/>
    <property type="evidence" value="ECO:0007669"/>
    <property type="project" value="UniProtKB-SubCell"/>
</dbReference>
<keyword evidence="3" id="KW-0964">Secreted</keyword>
<evidence type="ECO:0000259" key="4">
    <source>
        <dbReference type="Pfam" id="PF20147"/>
    </source>
</evidence>
<dbReference type="OrthoDB" id="167272at2759"/>
<comment type="subcellular location">
    <subcellularLocation>
        <location evidence="1">Host cell</location>
    </subcellularLocation>
    <subcellularLocation>
        <location evidence="2">Secreted</location>
    </subcellularLocation>
</comment>
<dbReference type="Proteomes" id="UP000198211">
    <property type="component" value="Unassembled WGS sequence"/>
</dbReference>
<keyword evidence="6" id="KW-1185">Reference proteome</keyword>
<dbReference type="AlphaFoldDB" id="A0A225V1D8"/>
<comment type="caution">
    <text evidence="5">The sequence shown here is derived from an EMBL/GenBank/DDBJ whole genome shotgun (WGS) entry which is preliminary data.</text>
</comment>
<proteinExistence type="predicted"/>
<gene>
    <name evidence="5" type="ORF">PHMEG_00029972</name>
</gene>
<evidence type="ECO:0000256" key="1">
    <source>
        <dbReference type="ARBA" id="ARBA00004340"/>
    </source>
</evidence>
<dbReference type="Pfam" id="PF20147">
    <property type="entry name" value="Crinkler"/>
    <property type="match status" value="1"/>
</dbReference>
<dbReference type="InterPro" id="IPR045379">
    <property type="entry name" value="Crinkler_N"/>
</dbReference>
<sequence>MKSLVRVGIRDRRVFVEDIDERKKVFYLKDTIKEKKMYDFPGGQLTLYITTTTDKWLTDMTMLENGGVPSGIKDIMKKKNKMNPLYRIGNNAGEHETHVLVELPNLVVGAGLLR</sequence>
<organism evidence="5 6">
    <name type="scientific">Phytophthora megakarya</name>
    <dbReference type="NCBI Taxonomy" id="4795"/>
    <lineage>
        <taxon>Eukaryota</taxon>
        <taxon>Sar</taxon>
        <taxon>Stramenopiles</taxon>
        <taxon>Oomycota</taxon>
        <taxon>Peronosporomycetes</taxon>
        <taxon>Peronosporales</taxon>
        <taxon>Peronosporaceae</taxon>
        <taxon>Phytophthora</taxon>
    </lineage>
</organism>
<evidence type="ECO:0000313" key="6">
    <source>
        <dbReference type="Proteomes" id="UP000198211"/>
    </source>
</evidence>